<organism evidence="1 2">
    <name type="scientific">Ascobolus immersus RN42</name>
    <dbReference type="NCBI Taxonomy" id="1160509"/>
    <lineage>
        <taxon>Eukaryota</taxon>
        <taxon>Fungi</taxon>
        <taxon>Dikarya</taxon>
        <taxon>Ascomycota</taxon>
        <taxon>Pezizomycotina</taxon>
        <taxon>Pezizomycetes</taxon>
        <taxon>Pezizales</taxon>
        <taxon>Ascobolaceae</taxon>
        <taxon>Ascobolus</taxon>
    </lineage>
</organism>
<reference evidence="1 2" key="1">
    <citation type="journal article" date="2018" name="Nat. Ecol. Evol.">
        <title>Pezizomycetes genomes reveal the molecular basis of ectomycorrhizal truffle lifestyle.</title>
        <authorList>
            <person name="Murat C."/>
            <person name="Payen T."/>
            <person name="Noel B."/>
            <person name="Kuo A."/>
            <person name="Morin E."/>
            <person name="Chen J."/>
            <person name="Kohler A."/>
            <person name="Krizsan K."/>
            <person name="Balestrini R."/>
            <person name="Da Silva C."/>
            <person name="Montanini B."/>
            <person name="Hainaut M."/>
            <person name="Levati E."/>
            <person name="Barry K.W."/>
            <person name="Belfiori B."/>
            <person name="Cichocki N."/>
            <person name="Clum A."/>
            <person name="Dockter R.B."/>
            <person name="Fauchery L."/>
            <person name="Guy J."/>
            <person name="Iotti M."/>
            <person name="Le Tacon F."/>
            <person name="Lindquist E.A."/>
            <person name="Lipzen A."/>
            <person name="Malagnac F."/>
            <person name="Mello A."/>
            <person name="Molinier V."/>
            <person name="Miyauchi S."/>
            <person name="Poulain J."/>
            <person name="Riccioni C."/>
            <person name="Rubini A."/>
            <person name="Sitrit Y."/>
            <person name="Splivallo R."/>
            <person name="Traeger S."/>
            <person name="Wang M."/>
            <person name="Zifcakova L."/>
            <person name="Wipf D."/>
            <person name="Zambonelli A."/>
            <person name="Paolocci F."/>
            <person name="Nowrousian M."/>
            <person name="Ottonello S."/>
            <person name="Baldrian P."/>
            <person name="Spatafora J.W."/>
            <person name="Henrissat B."/>
            <person name="Nagy L.G."/>
            <person name="Aury J.M."/>
            <person name="Wincker P."/>
            <person name="Grigoriev I.V."/>
            <person name="Bonfante P."/>
            <person name="Martin F.M."/>
        </authorList>
    </citation>
    <scope>NUCLEOTIDE SEQUENCE [LARGE SCALE GENOMIC DNA]</scope>
    <source>
        <strain evidence="1 2">RN42</strain>
    </source>
</reference>
<gene>
    <name evidence="1" type="ORF">BJ508DRAFT_334083</name>
</gene>
<protein>
    <submittedName>
        <fullName evidence="1">Uncharacterized protein</fullName>
    </submittedName>
</protein>
<keyword evidence="2" id="KW-1185">Reference proteome</keyword>
<accession>A0A3N4HJE4</accession>
<evidence type="ECO:0000313" key="1">
    <source>
        <dbReference type="EMBL" id="RPA73437.1"/>
    </source>
</evidence>
<dbReference type="EMBL" id="ML119821">
    <property type="protein sequence ID" value="RPA73437.1"/>
    <property type="molecule type" value="Genomic_DNA"/>
</dbReference>
<dbReference type="AlphaFoldDB" id="A0A3N4HJE4"/>
<proteinExistence type="predicted"/>
<dbReference type="STRING" id="1160509.A0A3N4HJE4"/>
<name>A0A3N4HJE4_ASCIM</name>
<dbReference type="Proteomes" id="UP000275078">
    <property type="component" value="Unassembled WGS sequence"/>
</dbReference>
<evidence type="ECO:0000313" key="2">
    <source>
        <dbReference type="Proteomes" id="UP000275078"/>
    </source>
</evidence>
<sequence>MADQDPPMNERQVVPNGQLVPALGNNVYRRAAALIYNAYYTDDLDEEAEEFLDQNMLSRAFYVLEFNVGASASSDRYKNKYVYPPPAPPAPAAVDGQPVVVPPAPDPIQALRSAKATLRDGIPFVPIFDFNEWLWERQWSSAGWLATEAGRKVAAGAIQQGTARLAAPGAVQQRQNIGPYQGNQFQFRPEAIGYFDPQFPLEQNEGPLDTGRSGKDMVFRNPIVFLQRAVDYCQTPGVDPAVVKRDLPLLFRGTVAHWCSTMLTPADRKRAMDDPSENLAIWSQLIMGFFAPPPDQAWEEMEKISYRVRDFLDGRQPAEYVAQKVTLCKAAELDDRATMRFIWKGLDPEFQNAMPPLDTYAGPGDIVKTMMRKWETWLKLYSNSRQYRPRDYTASLPRFNGASSSSVNQSFRQYSQREAVPRYSGYVKQEPGKTSSTTGLYKKKAHDTLTIKREGTPARAPNLSPKKPCFLCNSTSHWQATCPKNPAAKKGIFIAEVTGDHEYDVEHAAYVYHTHGLLEEQAETWNEDQHDFFEAMYEDYEDDPVATYFLMTPFEPQEDKATVCYSVEADQAPVKSRFTDCPVIDIVIPQQPSGLGYRGPIKATPDSGSGLSLVDRVLLSRILSILQAADPECVIRTAPNPLPLKGLGDISVPTVEYISFKLFLPGTHAVTGAAFLAAIRVEFYIVDNLNAGLLLGNDVLFPSRATLDYGSSTFNLPVHAFTMPMFVHRPAAMARPLMLKVAREVEIPAASVGTVPFQPVQMRIGTDYLFEPDSQDLPVDALLSSHLINDRSDVVTVTNWSREPIILARNEKLGYAVPLSDE</sequence>